<keyword evidence="1" id="KW-0238">DNA-binding</keyword>
<dbReference type="SUPFAM" id="SSF55979">
    <property type="entry name" value="DNA clamp"/>
    <property type="match status" value="1"/>
</dbReference>
<dbReference type="Pfam" id="PF02767">
    <property type="entry name" value="DNA_pol3_beta_2"/>
    <property type="match status" value="1"/>
</dbReference>
<dbReference type="InterPro" id="IPR009061">
    <property type="entry name" value="DNA-bd_dom_put_sf"/>
</dbReference>
<sequence>MTDTRLSISVFARRTGLTPSALRFYGDSGLLPPAEVDPSTGYRLYDTAQIARGDLVRRLRAIDLPLGDVRRVLETGPDEAAAVIDAHLATVRDGAGAAERLGAEIKAGLGAAEDVPLARLRGPVLAAAIDAVATATGSDPQVPILSGLSVEVTGSGVTLTASDRYRLTTRTLAGPTDREWSGVVDGDALRLVAPAVRRDHDVEVRLAGRSLRIGASVCPLLDGDFPDYRTMLDRLPAVATRVVARARDLVAALESQSAQELSFTASAGVVTVGEHAVAADVEGPDWASIFDATMLYPALATAVGPDVMLDLRLGPAPVTVRSADDGALTTLVMPLAPAR</sequence>
<dbReference type="PANTHER" id="PTHR30204:SF97">
    <property type="entry name" value="MERR FAMILY REGULATORY PROTEIN"/>
    <property type="match status" value="1"/>
</dbReference>
<name>A0ABP8KFQ8_9ACTN</name>
<dbReference type="InterPro" id="IPR046938">
    <property type="entry name" value="DNA_clamp_sf"/>
</dbReference>
<evidence type="ECO:0000256" key="1">
    <source>
        <dbReference type="ARBA" id="ARBA00023125"/>
    </source>
</evidence>
<organism evidence="3 4">
    <name type="scientific">Tsukamurella soli</name>
    <dbReference type="NCBI Taxonomy" id="644556"/>
    <lineage>
        <taxon>Bacteria</taxon>
        <taxon>Bacillati</taxon>
        <taxon>Actinomycetota</taxon>
        <taxon>Actinomycetes</taxon>
        <taxon>Mycobacteriales</taxon>
        <taxon>Tsukamurellaceae</taxon>
        <taxon>Tsukamurella</taxon>
    </lineage>
</organism>
<dbReference type="InterPro" id="IPR000551">
    <property type="entry name" value="MerR-type_HTH_dom"/>
</dbReference>
<dbReference type="RefSeq" id="WP_345001092.1">
    <property type="nucleotide sequence ID" value="NZ_BAABFR010000136.1"/>
</dbReference>
<accession>A0ABP8KFQ8</accession>
<protein>
    <submittedName>
        <fullName evidence="3">MerR family transcriptional regulator</fullName>
    </submittedName>
</protein>
<comment type="caution">
    <text evidence="3">The sequence shown here is derived from an EMBL/GenBank/DDBJ whole genome shotgun (WGS) entry which is preliminary data.</text>
</comment>
<keyword evidence="4" id="KW-1185">Reference proteome</keyword>
<reference evidence="4" key="1">
    <citation type="journal article" date="2019" name="Int. J. Syst. Evol. Microbiol.">
        <title>The Global Catalogue of Microorganisms (GCM) 10K type strain sequencing project: providing services to taxonomists for standard genome sequencing and annotation.</title>
        <authorList>
            <consortium name="The Broad Institute Genomics Platform"/>
            <consortium name="The Broad Institute Genome Sequencing Center for Infectious Disease"/>
            <person name="Wu L."/>
            <person name="Ma J."/>
        </authorList>
    </citation>
    <scope>NUCLEOTIDE SEQUENCE [LARGE SCALE GENOMIC DNA]</scope>
    <source>
        <strain evidence="4">JCM 17688</strain>
    </source>
</reference>
<dbReference type="EMBL" id="BAABFR010000136">
    <property type="protein sequence ID" value="GAA4405336.1"/>
    <property type="molecule type" value="Genomic_DNA"/>
</dbReference>
<dbReference type="InterPro" id="IPR022637">
    <property type="entry name" value="DNA_polIII_beta_cen"/>
</dbReference>
<dbReference type="SUPFAM" id="SSF46955">
    <property type="entry name" value="Putative DNA-binding domain"/>
    <property type="match status" value="1"/>
</dbReference>
<dbReference type="Gene3D" id="1.10.1660.10">
    <property type="match status" value="1"/>
</dbReference>
<evidence type="ECO:0000259" key="2">
    <source>
        <dbReference type="PROSITE" id="PS50937"/>
    </source>
</evidence>
<evidence type="ECO:0000313" key="3">
    <source>
        <dbReference type="EMBL" id="GAA4405336.1"/>
    </source>
</evidence>
<dbReference type="Proteomes" id="UP001500635">
    <property type="component" value="Unassembled WGS sequence"/>
</dbReference>
<dbReference type="Pfam" id="PF13411">
    <property type="entry name" value="MerR_1"/>
    <property type="match status" value="1"/>
</dbReference>
<gene>
    <name evidence="3" type="ORF">GCM10023147_48430</name>
</gene>
<dbReference type="PROSITE" id="PS50937">
    <property type="entry name" value="HTH_MERR_2"/>
    <property type="match status" value="1"/>
</dbReference>
<dbReference type="Gene3D" id="3.10.150.10">
    <property type="entry name" value="DNA Polymerase III, subunit A, domain 2"/>
    <property type="match status" value="2"/>
</dbReference>
<proteinExistence type="predicted"/>
<feature type="domain" description="HTH merR-type" evidence="2">
    <location>
        <begin position="5"/>
        <end position="75"/>
    </location>
</feature>
<evidence type="ECO:0000313" key="4">
    <source>
        <dbReference type="Proteomes" id="UP001500635"/>
    </source>
</evidence>
<dbReference type="SMART" id="SM00422">
    <property type="entry name" value="HTH_MERR"/>
    <property type="match status" value="1"/>
</dbReference>
<dbReference type="InterPro" id="IPR047057">
    <property type="entry name" value="MerR_fam"/>
</dbReference>
<dbReference type="PANTHER" id="PTHR30204">
    <property type="entry name" value="REDOX-CYCLING DRUG-SENSING TRANSCRIPTIONAL ACTIVATOR SOXR"/>
    <property type="match status" value="1"/>
</dbReference>